<accession>A0A1R4J4C1</accession>
<gene>
    <name evidence="1" type="ORF">FM115_03830</name>
</gene>
<sequence>MCSLKIKKIMRLFKFDFAQFNLYNTLDSIGVKERYKSFVDQ</sequence>
<organism evidence="1 2">
    <name type="scientific">Marinilactibacillus psychrotolerans 42ea</name>
    <dbReference type="NCBI Taxonomy" id="1255609"/>
    <lineage>
        <taxon>Bacteria</taxon>
        <taxon>Bacillati</taxon>
        <taxon>Bacillota</taxon>
        <taxon>Bacilli</taxon>
        <taxon>Lactobacillales</taxon>
        <taxon>Carnobacteriaceae</taxon>
        <taxon>Marinilactibacillus</taxon>
    </lineage>
</organism>
<dbReference type="EMBL" id="FUKW01000063">
    <property type="protein sequence ID" value="SJN26859.1"/>
    <property type="molecule type" value="Genomic_DNA"/>
</dbReference>
<reference evidence="1 2" key="1">
    <citation type="submission" date="2017-02" db="EMBL/GenBank/DDBJ databases">
        <authorList>
            <person name="Peterson S.W."/>
        </authorList>
    </citation>
    <scope>NUCLEOTIDE SEQUENCE [LARGE SCALE GENOMIC DNA]</scope>
    <source>
        <strain evidence="1 2">42ea</strain>
    </source>
</reference>
<proteinExistence type="predicted"/>
<protein>
    <submittedName>
        <fullName evidence="1">Uncharacterized protein</fullName>
    </submittedName>
</protein>
<dbReference type="Proteomes" id="UP000195611">
    <property type="component" value="Unassembled WGS sequence"/>
</dbReference>
<evidence type="ECO:0000313" key="2">
    <source>
        <dbReference type="Proteomes" id="UP000195611"/>
    </source>
</evidence>
<evidence type="ECO:0000313" key="1">
    <source>
        <dbReference type="EMBL" id="SJN26859.1"/>
    </source>
</evidence>
<dbReference type="AlphaFoldDB" id="A0A1R4J4C1"/>
<name>A0A1R4J4C1_9LACT</name>